<comment type="caution">
    <text evidence="9">The sequence shown here is derived from an EMBL/GenBank/DDBJ whole genome shotgun (WGS) entry which is preliminary data.</text>
</comment>
<evidence type="ECO:0000256" key="6">
    <source>
        <dbReference type="SAM" id="Phobius"/>
    </source>
</evidence>
<keyword evidence="2" id="KW-1003">Cell membrane</keyword>
<dbReference type="InterPro" id="IPR043726">
    <property type="entry name" value="LiaI-LiaF-like_TM1"/>
</dbReference>
<evidence type="ECO:0000256" key="5">
    <source>
        <dbReference type="ARBA" id="ARBA00023136"/>
    </source>
</evidence>
<dbReference type="Pfam" id="PF04024">
    <property type="entry name" value="PspC"/>
    <property type="match status" value="1"/>
</dbReference>
<dbReference type="Proteomes" id="UP000250918">
    <property type="component" value="Unassembled WGS sequence"/>
</dbReference>
<organism evidence="9 10">
    <name type="scientific">candidate division GN15 bacterium</name>
    <dbReference type="NCBI Taxonomy" id="2072418"/>
    <lineage>
        <taxon>Bacteria</taxon>
        <taxon>candidate division GN15</taxon>
    </lineage>
</organism>
<keyword evidence="4 6" id="KW-1133">Transmembrane helix</keyword>
<evidence type="ECO:0000256" key="2">
    <source>
        <dbReference type="ARBA" id="ARBA00022475"/>
    </source>
</evidence>
<gene>
    <name evidence="9" type="ORF">C3F09_06265</name>
</gene>
<keyword evidence="5 6" id="KW-0472">Membrane</keyword>
<feature type="domain" description="LiaI-LiaF-like transmembrane region" evidence="8">
    <location>
        <begin position="89"/>
        <end position="131"/>
    </location>
</feature>
<feature type="domain" description="Phage shock protein PspC N-terminal" evidence="7">
    <location>
        <begin position="10"/>
        <end position="64"/>
    </location>
</feature>
<dbReference type="EMBL" id="PQAP01000078">
    <property type="protein sequence ID" value="PWB72689.1"/>
    <property type="molecule type" value="Genomic_DNA"/>
</dbReference>
<accession>A0A855X684</accession>
<feature type="transmembrane region" description="Helical" evidence="6">
    <location>
        <begin position="37"/>
        <end position="63"/>
    </location>
</feature>
<evidence type="ECO:0000259" key="7">
    <source>
        <dbReference type="Pfam" id="PF04024"/>
    </source>
</evidence>
<dbReference type="AlphaFoldDB" id="A0A855X684"/>
<evidence type="ECO:0000313" key="9">
    <source>
        <dbReference type="EMBL" id="PWB72689.1"/>
    </source>
</evidence>
<dbReference type="Pfam" id="PF18917">
    <property type="entry name" value="LiaI-LiaF-like_TM1"/>
    <property type="match status" value="1"/>
</dbReference>
<feature type="transmembrane region" description="Helical" evidence="6">
    <location>
        <begin position="84"/>
        <end position="108"/>
    </location>
</feature>
<name>A0A855X684_9BACT</name>
<evidence type="ECO:0008006" key="11">
    <source>
        <dbReference type="Google" id="ProtNLM"/>
    </source>
</evidence>
<evidence type="ECO:0000256" key="3">
    <source>
        <dbReference type="ARBA" id="ARBA00022692"/>
    </source>
</evidence>
<sequence>MSKETSVAERRLYRSTSDRYIGGVCGGLAEYFGIDPAIVRVLFILGVFAHGVGLLAYIIFWIAVRSRPKGMEVPAERTFRSSGWWKYAVGLILILVGAIMLIDANWYWMDMDWIVERYWPALLIVAGLALILIKRRNGRVEHNNMAGVQRPQNGEAAV</sequence>
<reference evidence="9 10" key="1">
    <citation type="journal article" date="2018" name="ISME J.">
        <title>A methanotrophic archaeon couples anaerobic oxidation of methane to Fe(III) reduction.</title>
        <authorList>
            <person name="Cai C."/>
            <person name="Leu A.O."/>
            <person name="Xie G.J."/>
            <person name="Guo J."/>
            <person name="Feng Y."/>
            <person name="Zhao J.X."/>
            <person name="Tyson G.W."/>
            <person name="Yuan Z."/>
            <person name="Hu S."/>
        </authorList>
    </citation>
    <scope>NUCLEOTIDE SEQUENCE [LARGE SCALE GENOMIC DNA]</scope>
    <source>
        <strain evidence="9">FeB_12</strain>
    </source>
</reference>
<evidence type="ECO:0000313" key="10">
    <source>
        <dbReference type="Proteomes" id="UP000250918"/>
    </source>
</evidence>
<keyword evidence="3 6" id="KW-0812">Transmembrane</keyword>
<proteinExistence type="predicted"/>
<evidence type="ECO:0000256" key="1">
    <source>
        <dbReference type="ARBA" id="ARBA00004162"/>
    </source>
</evidence>
<feature type="transmembrane region" description="Helical" evidence="6">
    <location>
        <begin position="114"/>
        <end position="133"/>
    </location>
</feature>
<comment type="subcellular location">
    <subcellularLocation>
        <location evidence="1">Cell membrane</location>
        <topology evidence="1">Single-pass membrane protein</topology>
    </subcellularLocation>
</comment>
<dbReference type="PANTHER" id="PTHR33885">
    <property type="entry name" value="PHAGE SHOCK PROTEIN C"/>
    <property type="match status" value="1"/>
</dbReference>
<dbReference type="PANTHER" id="PTHR33885:SF3">
    <property type="entry name" value="PHAGE SHOCK PROTEIN C"/>
    <property type="match status" value="1"/>
</dbReference>
<evidence type="ECO:0000259" key="8">
    <source>
        <dbReference type="Pfam" id="PF18917"/>
    </source>
</evidence>
<protein>
    <recommendedName>
        <fullName evidence="11">PspC domain-containing protein</fullName>
    </recommendedName>
</protein>
<evidence type="ECO:0000256" key="4">
    <source>
        <dbReference type="ARBA" id="ARBA00022989"/>
    </source>
</evidence>
<dbReference type="InterPro" id="IPR052027">
    <property type="entry name" value="PspC"/>
</dbReference>
<dbReference type="InterPro" id="IPR007168">
    <property type="entry name" value="Phageshock_PspC_N"/>
</dbReference>
<dbReference type="GO" id="GO:0005886">
    <property type="term" value="C:plasma membrane"/>
    <property type="evidence" value="ECO:0007669"/>
    <property type="project" value="UniProtKB-SubCell"/>
</dbReference>